<reference evidence="7 8" key="1">
    <citation type="submission" date="2018-05" db="EMBL/GenBank/DDBJ databases">
        <authorList>
            <person name="Goeker M."/>
            <person name="Huntemann M."/>
            <person name="Clum A."/>
            <person name="Pillay M."/>
            <person name="Palaniappan K."/>
            <person name="Varghese N."/>
            <person name="Mikhailova N."/>
            <person name="Stamatis D."/>
            <person name="Reddy T."/>
            <person name="Daum C."/>
            <person name="Shapiro N."/>
            <person name="Ivanova N."/>
            <person name="Kyrpides N."/>
            <person name="Woyke T."/>
        </authorList>
    </citation>
    <scope>NUCLEOTIDE SEQUENCE [LARGE SCALE GENOMIC DNA]</scope>
    <source>
        <strain evidence="7 8">DSM 26524</strain>
    </source>
</reference>
<dbReference type="RefSeq" id="WP_109626230.1">
    <property type="nucleotide sequence ID" value="NZ_JANKBI010000003.1"/>
</dbReference>
<feature type="transmembrane region" description="Helical" evidence="6">
    <location>
        <begin position="375"/>
        <end position="395"/>
    </location>
</feature>
<feature type="transmembrane region" description="Helical" evidence="6">
    <location>
        <begin position="312"/>
        <end position="332"/>
    </location>
</feature>
<dbReference type="GO" id="GO:0005886">
    <property type="term" value="C:plasma membrane"/>
    <property type="evidence" value="ECO:0007669"/>
    <property type="project" value="UniProtKB-SubCell"/>
</dbReference>
<evidence type="ECO:0000313" key="8">
    <source>
        <dbReference type="Proteomes" id="UP000245412"/>
    </source>
</evidence>
<dbReference type="InterPro" id="IPR050833">
    <property type="entry name" value="Poly_Biosynth_Transport"/>
</dbReference>
<keyword evidence="2" id="KW-1003">Cell membrane</keyword>
<evidence type="ECO:0000256" key="2">
    <source>
        <dbReference type="ARBA" id="ARBA00022475"/>
    </source>
</evidence>
<dbReference type="Pfam" id="PF01943">
    <property type="entry name" value="Polysacc_synt"/>
    <property type="match status" value="1"/>
</dbReference>
<dbReference type="PANTHER" id="PTHR30250:SF11">
    <property type="entry name" value="O-ANTIGEN TRANSPORTER-RELATED"/>
    <property type="match status" value="1"/>
</dbReference>
<evidence type="ECO:0000256" key="6">
    <source>
        <dbReference type="SAM" id="Phobius"/>
    </source>
</evidence>
<gene>
    <name evidence="7" type="ORF">C7383_105208</name>
</gene>
<feature type="transmembrane region" description="Helical" evidence="6">
    <location>
        <begin position="344"/>
        <end position="363"/>
    </location>
</feature>
<feature type="transmembrane region" description="Helical" evidence="6">
    <location>
        <begin position="129"/>
        <end position="153"/>
    </location>
</feature>
<comment type="subcellular location">
    <subcellularLocation>
        <location evidence="1">Cell membrane</location>
        <topology evidence="1">Multi-pass membrane protein</topology>
    </subcellularLocation>
</comment>
<feature type="transmembrane region" description="Helical" evidence="6">
    <location>
        <begin position="223"/>
        <end position="241"/>
    </location>
</feature>
<dbReference type="EMBL" id="QGGY01000005">
    <property type="protein sequence ID" value="PWJ76172.1"/>
    <property type="molecule type" value="Genomic_DNA"/>
</dbReference>
<keyword evidence="5 6" id="KW-0472">Membrane</keyword>
<sequence>MEVNRKKQLSLGVVVSYLTVIVQCLSGVVYTPIILRSLGQSEYGIYSLCISFSGYLIIFNAGLNAAFVRFYVQTKIKDKDRIPKLNGLFFRVFVVLSVVSLVVGLLIGSNAEALLGNKISTSEYELAKTLFVILAFTTCATVINCIFSSLIIANERFIFGKLVNLFQIVMAPLITIPLLLRGHGSILIFNIKLALTILITLFNAAYCIKVLKVKFSFERIDKVLLKSILIFACAIVIQSVMDQLNWQVDKFILAWTNGTSEISIYSVGSTLNTYYIMIASAMSSVFIAEINRLVSLNKLKELSELFVKTSRLFAILVFLIMSGYCFFGKAFIYKWAGAGYDDSYYVGLLIMLPVTVSLTMGLGQDIVRAKNIHKVQILINIVVCLCNFLVSIPLAMHFGAIGSAFGTFLCECIICILVQSIYYYKVAKLNMKQYYIEMFHIAKGLLLPICLGFIIIKFNLVGTSLSLLAVYGLLYVFTYMISMWLFAMNAYEKGIIIKIMRKVFVLRRG</sequence>
<keyword evidence="3 6" id="KW-0812">Transmembrane</keyword>
<evidence type="ECO:0000256" key="5">
    <source>
        <dbReference type="ARBA" id="ARBA00023136"/>
    </source>
</evidence>
<dbReference type="PANTHER" id="PTHR30250">
    <property type="entry name" value="PST FAMILY PREDICTED COLANIC ACID TRANSPORTER"/>
    <property type="match status" value="1"/>
</dbReference>
<evidence type="ECO:0000256" key="3">
    <source>
        <dbReference type="ARBA" id="ARBA00022692"/>
    </source>
</evidence>
<evidence type="ECO:0000313" key="7">
    <source>
        <dbReference type="EMBL" id="PWJ76172.1"/>
    </source>
</evidence>
<evidence type="ECO:0000256" key="4">
    <source>
        <dbReference type="ARBA" id="ARBA00022989"/>
    </source>
</evidence>
<proteinExistence type="predicted"/>
<feature type="transmembrane region" description="Helical" evidence="6">
    <location>
        <begin position="186"/>
        <end position="211"/>
    </location>
</feature>
<keyword evidence="8" id="KW-1185">Reference proteome</keyword>
<protein>
    <submittedName>
        <fullName evidence="7">O-antigen/teichoic acid export membrane protein</fullName>
    </submittedName>
</protein>
<keyword evidence="4 6" id="KW-1133">Transmembrane helix</keyword>
<accession>A0AB73T506</accession>
<dbReference type="Proteomes" id="UP000245412">
    <property type="component" value="Unassembled WGS sequence"/>
</dbReference>
<dbReference type="AlphaFoldDB" id="A0AB73T506"/>
<comment type="caution">
    <text evidence="7">The sequence shown here is derived from an EMBL/GenBank/DDBJ whole genome shotgun (WGS) entry which is preliminary data.</text>
</comment>
<organism evidence="7 8">
    <name type="scientific">Murimonas intestini</name>
    <dbReference type="NCBI Taxonomy" id="1337051"/>
    <lineage>
        <taxon>Bacteria</taxon>
        <taxon>Bacillati</taxon>
        <taxon>Bacillota</taxon>
        <taxon>Clostridia</taxon>
        <taxon>Lachnospirales</taxon>
        <taxon>Lachnospiraceae</taxon>
        <taxon>Murimonas</taxon>
    </lineage>
</organism>
<feature type="transmembrane region" description="Helical" evidence="6">
    <location>
        <begin position="468"/>
        <end position="491"/>
    </location>
</feature>
<feature type="transmembrane region" description="Helical" evidence="6">
    <location>
        <begin position="273"/>
        <end position="291"/>
    </location>
</feature>
<feature type="transmembrane region" description="Helical" evidence="6">
    <location>
        <begin position="88"/>
        <end position="109"/>
    </location>
</feature>
<feature type="transmembrane region" description="Helical" evidence="6">
    <location>
        <begin position="445"/>
        <end position="462"/>
    </location>
</feature>
<feature type="transmembrane region" description="Helical" evidence="6">
    <location>
        <begin position="162"/>
        <end position="180"/>
    </location>
</feature>
<name>A0AB73T506_9FIRM</name>
<feature type="transmembrane region" description="Helical" evidence="6">
    <location>
        <begin position="401"/>
        <end position="424"/>
    </location>
</feature>
<feature type="transmembrane region" description="Helical" evidence="6">
    <location>
        <begin position="45"/>
        <end position="67"/>
    </location>
</feature>
<feature type="transmembrane region" description="Helical" evidence="6">
    <location>
        <begin position="12"/>
        <end position="33"/>
    </location>
</feature>
<dbReference type="InterPro" id="IPR002797">
    <property type="entry name" value="Polysacc_synth"/>
</dbReference>
<evidence type="ECO:0000256" key="1">
    <source>
        <dbReference type="ARBA" id="ARBA00004651"/>
    </source>
</evidence>